<dbReference type="InterPro" id="IPR050327">
    <property type="entry name" value="Proton-linked_MCT"/>
</dbReference>
<dbReference type="AlphaFoldDB" id="A0AAV4SNS7"/>
<accession>A0AAV4SNS7</accession>
<keyword evidence="5" id="KW-1185">Reference proteome</keyword>
<feature type="transmembrane region" description="Helical" evidence="2">
    <location>
        <begin position="419"/>
        <end position="442"/>
    </location>
</feature>
<feature type="transmembrane region" description="Helical" evidence="2">
    <location>
        <begin position="148"/>
        <end position="169"/>
    </location>
</feature>
<feature type="transmembrane region" description="Helical" evidence="2">
    <location>
        <begin position="21"/>
        <end position="48"/>
    </location>
</feature>
<comment type="caution">
    <text evidence="4">The sequence shown here is derived from an EMBL/GenBank/DDBJ whole genome shotgun (WGS) entry which is preliminary data.</text>
</comment>
<protein>
    <submittedName>
        <fullName evidence="4">Monocarboxylate transporter 14</fullName>
    </submittedName>
</protein>
<gene>
    <name evidence="4" type="primary">SLC16A14</name>
    <name evidence="4" type="ORF">CDAR_384701</name>
</gene>
<dbReference type="GO" id="GO:0008028">
    <property type="term" value="F:monocarboxylic acid transmembrane transporter activity"/>
    <property type="evidence" value="ECO:0007669"/>
    <property type="project" value="TreeGrafter"/>
</dbReference>
<dbReference type="GO" id="GO:0016020">
    <property type="term" value="C:membrane"/>
    <property type="evidence" value="ECO:0007669"/>
    <property type="project" value="UniProtKB-SubCell"/>
</dbReference>
<keyword evidence="2" id="KW-0472">Membrane</keyword>
<evidence type="ECO:0000313" key="4">
    <source>
        <dbReference type="EMBL" id="GIY34629.1"/>
    </source>
</evidence>
<dbReference type="InterPro" id="IPR011701">
    <property type="entry name" value="MFS"/>
</dbReference>
<dbReference type="CDD" id="cd17352">
    <property type="entry name" value="MFS_MCT_SLC16"/>
    <property type="match status" value="1"/>
</dbReference>
<dbReference type="Proteomes" id="UP001054837">
    <property type="component" value="Unassembled WGS sequence"/>
</dbReference>
<sequence length="512" mass="55170">MESRSSQPIIPEVKDPNIDGGWGWMVVFSTFVIHIICDGIMYSFGIFYSPFLESFNTTGGLASLVMSMFIGICACAGPIASALLNRYGCRIVSIMGTIISTAGFLLSLVIDRIEVLLLTIGVVAGIGFGLMYLPTIVSVALHFKLKRATAMGISMSGSGIGSMIFAPLLEWLISFYGYWKGALLIATGILLNCLVLSFFYREFEAVVEVPIPLDEEGEPSITDIADVVGLSGSISLPRQSRVLSVAGSNIYLRRKSVASNAPGLMAKPDILYVGGTADTEEEAGDLPVVPSVIPSVSSRTLEREPCLSFTKTLSDMLGLSLLLNYVFLIFTLSSFLHYFGLTAPLVYICHRSTELGISDSSQASLLLSIMGVTNTVGKIAVGIWCDRTTIKPYIIYSLILLVNGISTMMTSLVTRYYQMAIYSAVFGFTVGGSLSMSSIVLVDLLGMEKLNNSYGIFLLIQGLATFVGTPLTGVLRDMTGDYDVGFYLAGGMVVLGSIILFTIPVIQKRFPQ</sequence>
<feature type="transmembrane region" description="Helical" evidence="2">
    <location>
        <begin position="361"/>
        <end position="381"/>
    </location>
</feature>
<keyword evidence="2" id="KW-0812">Transmembrane</keyword>
<organism evidence="4 5">
    <name type="scientific">Caerostris darwini</name>
    <dbReference type="NCBI Taxonomy" id="1538125"/>
    <lineage>
        <taxon>Eukaryota</taxon>
        <taxon>Metazoa</taxon>
        <taxon>Ecdysozoa</taxon>
        <taxon>Arthropoda</taxon>
        <taxon>Chelicerata</taxon>
        <taxon>Arachnida</taxon>
        <taxon>Araneae</taxon>
        <taxon>Araneomorphae</taxon>
        <taxon>Entelegynae</taxon>
        <taxon>Araneoidea</taxon>
        <taxon>Araneidae</taxon>
        <taxon>Caerostris</taxon>
    </lineage>
</organism>
<keyword evidence="2" id="KW-1133">Transmembrane helix</keyword>
<feature type="transmembrane region" description="Helical" evidence="2">
    <location>
        <begin position="321"/>
        <end position="341"/>
    </location>
</feature>
<dbReference type="InterPro" id="IPR020846">
    <property type="entry name" value="MFS_dom"/>
</dbReference>
<dbReference type="PROSITE" id="PS50850">
    <property type="entry name" value="MFS"/>
    <property type="match status" value="1"/>
</dbReference>
<dbReference type="EMBL" id="BPLQ01008082">
    <property type="protein sequence ID" value="GIY34629.1"/>
    <property type="molecule type" value="Genomic_DNA"/>
</dbReference>
<dbReference type="Pfam" id="PF07690">
    <property type="entry name" value="MFS_1"/>
    <property type="match status" value="2"/>
</dbReference>
<dbReference type="InterPro" id="IPR036259">
    <property type="entry name" value="MFS_trans_sf"/>
</dbReference>
<evidence type="ECO:0000259" key="3">
    <source>
        <dbReference type="PROSITE" id="PS50850"/>
    </source>
</evidence>
<dbReference type="PANTHER" id="PTHR11360:SF284">
    <property type="entry name" value="EG:103B4.3 PROTEIN-RELATED"/>
    <property type="match status" value="1"/>
</dbReference>
<dbReference type="SUPFAM" id="SSF103473">
    <property type="entry name" value="MFS general substrate transporter"/>
    <property type="match status" value="1"/>
</dbReference>
<comment type="subcellular location">
    <subcellularLocation>
        <location evidence="1">Membrane</location>
        <topology evidence="1">Multi-pass membrane protein</topology>
    </subcellularLocation>
</comment>
<dbReference type="PANTHER" id="PTHR11360">
    <property type="entry name" value="MONOCARBOXYLATE TRANSPORTER"/>
    <property type="match status" value="1"/>
</dbReference>
<reference evidence="4 5" key="1">
    <citation type="submission" date="2021-06" db="EMBL/GenBank/DDBJ databases">
        <title>Caerostris darwini draft genome.</title>
        <authorList>
            <person name="Kono N."/>
            <person name="Arakawa K."/>
        </authorList>
    </citation>
    <scope>NUCLEOTIDE SEQUENCE [LARGE SCALE GENOMIC DNA]</scope>
</reference>
<feature type="transmembrane region" description="Helical" evidence="2">
    <location>
        <begin position="60"/>
        <end position="84"/>
    </location>
</feature>
<name>A0AAV4SNS7_9ARAC</name>
<feature type="transmembrane region" description="Helical" evidence="2">
    <location>
        <begin position="181"/>
        <end position="200"/>
    </location>
</feature>
<feature type="transmembrane region" description="Helical" evidence="2">
    <location>
        <begin position="91"/>
        <end position="110"/>
    </location>
</feature>
<proteinExistence type="predicted"/>
<feature type="domain" description="Major facilitator superfamily (MFS) profile" evidence="3">
    <location>
        <begin position="23"/>
        <end position="508"/>
    </location>
</feature>
<evidence type="ECO:0000256" key="1">
    <source>
        <dbReference type="ARBA" id="ARBA00004141"/>
    </source>
</evidence>
<feature type="transmembrane region" description="Helical" evidence="2">
    <location>
        <begin position="116"/>
        <end position="141"/>
    </location>
</feature>
<feature type="transmembrane region" description="Helical" evidence="2">
    <location>
        <begin position="484"/>
        <end position="506"/>
    </location>
</feature>
<feature type="transmembrane region" description="Helical" evidence="2">
    <location>
        <begin position="393"/>
        <end position="413"/>
    </location>
</feature>
<dbReference type="Gene3D" id="1.20.1250.20">
    <property type="entry name" value="MFS general substrate transporter like domains"/>
    <property type="match status" value="2"/>
</dbReference>
<evidence type="ECO:0000256" key="2">
    <source>
        <dbReference type="SAM" id="Phobius"/>
    </source>
</evidence>
<evidence type="ECO:0000313" key="5">
    <source>
        <dbReference type="Proteomes" id="UP001054837"/>
    </source>
</evidence>
<feature type="transmembrane region" description="Helical" evidence="2">
    <location>
        <begin position="454"/>
        <end position="472"/>
    </location>
</feature>